<dbReference type="EMBL" id="CM055748">
    <property type="protein sequence ID" value="KAJ7995341.1"/>
    <property type="molecule type" value="Genomic_DNA"/>
</dbReference>
<accession>A0ACC2FVL3</accession>
<organism evidence="1 2">
    <name type="scientific">Dallia pectoralis</name>
    <name type="common">Alaska blackfish</name>
    <dbReference type="NCBI Taxonomy" id="75939"/>
    <lineage>
        <taxon>Eukaryota</taxon>
        <taxon>Metazoa</taxon>
        <taxon>Chordata</taxon>
        <taxon>Craniata</taxon>
        <taxon>Vertebrata</taxon>
        <taxon>Euteleostomi</taxon>
        <taxon>Actinopterygii</taxon>
        <taxon>Neopterygii</taxon>
        <taxon>Teleostei</taxon>
        <taxon>Protacanthopterygii</taxon>
        <taxon>Esociformes</taxon>
        <taxon>Umbridae</taxon>
        <taxon>Dallia</taxon>
    </lineage>
</organism>
<sequence length="123" mass="13403">MRSSCCPARGAAWRFTPRRMVRQPGVAGVDVLAATPGRVVRQATVEGTSRVVRSDECVPPPPLRPALMMDCSPRCVVPLLIRLVAFSISPTEELTSDTSPRAGPLIDSRDQLPFRHAPLNSRD</sequence>
<dbReference type="Proteomes" id="UP001157502">
    <property type="component" value="Chromosome 21"/>
</dbReference>
<evidence type="ECO:0000313" key="1">
    <source>
        <dbReference type="EMBL" id="KAJ7995341.1"/>
    </source>
</evidence>
<protein>
    <submittedName>
        <fullName evidence="1">Uncharacterized protein</fullName>
    </submittedName>
</protein>
<name>A0ACC2FVL3_DALPE</name>
<keyword evidence="2" id="KW-1185">Reference proteome</keyword>
<reference evidence="1" key="1">
    <citation type="submission" date="2021-05" db="EMBL/GenBank/DDBJ databases">
        <authorList>
            <person name="Pan Q."/>
            <person name="Jouanno E."/>
            <person name="Zahm M."/>
            <person name="Klopp C."/>
            <person name="Cabau C."/>
            <person name="Louis A."/>
            <person name="Berthelot C."/>
            <person name="Parey E."/>
            <person name="Roest Crollius H."/>
            <person name="Montfort J."/>
            <person name="Robinson-Rechavi M."/>
            <person name="Bouchez O."/>
            <person name="Lampietro C."/>
            <person name="Lopez Roques C."/>
            <person name="Donnadieu C."/>
            <person name="Postlethwait J."/>
            <person name="Bobe J."/>
            <person name="Dillon D."/>
            <person name="Chandos A."/>
            <person name="von Hippel F."/>
            <person name="Guiguen Y."/>
        </authorList>
    </citation>
    <scope>NUCLEOTIDE SEQUENCE</scope>
    <source>
        <strain evidence="1">YG-Jan2019</strain>
    </source>
</reference>
<evidence type="ECO:0000313" key="2">
    <source>
        <dbReference type="Proteomes" id="UP001157502"/>
    </source>
</evidence>
<gene>
    <name evidence="1" type="ORF">DPEC_G00243560</name>
</gene>
<proteinExistence type="predicted"/>
<comment type="caution">
    <text evidence="1">The sequence shown here is derived from an EMBL/GenBank/DDBJ whole genome shotgun (WGS) entry which is preliminary data.</text>
</comment>